<dbReference type="Gramene" id="TVU40652">
    <property type="protein sequence ID" value="TVU40652"/>
    <property type="gene ID" value="EJB05_14121"/>
</dbReference>
<dbReference type="Proteomes" id="UP000324897">
    <property type="component" value="Chromosome 4"/>
</dbReference>
<proteinExistence type="predicted"/>
<evidence type="ECO:0000256" key="1">
    <source>
        <dbReference type="SAM" id="MobiDB-lite"/>
    </source>
</evidence>
<protein>
    <submittedName>
        <fullName evidence="2">Uncharacterized protein</fullName>
    </submittedName>
</protein>
<evidence type="ECO:0000313" key="3">
    <source>
        <dbReference type="Proteomes" id="UP000324897"/>
    </source>
</evidence>
<name>A0A5J9VW44_9POAL</name>
<feature type="region of interest" description="Disordered" evidence="1">
    <location>
        <begin position="44"/>
        <end position="74"/>
    </location>
</feature>
<dbReference type="EMBL" id="RWGY01000007">
    <property type="protein sequence ID" value="TVU40652.1"/>
    <property type="molecule type" value="Genomic_DNA"/>
</dbReference>
<feature type="non-terminal residue" evidence="2">
    <location>
        <position position="1"/>
    </location>
</feature>
<accession>A0A5J9VW44</accession>
<dbReference type="AlphaFoldDB" id="A0A5J9VW44"/>
<gene>
    <name evidence="2" type="ORF">EJB05_14121</name>
</gene>
<sequence>MAPAAGQRRLRRARGCSARPDGIGRRVPWLWAVAVAVPRSAVAASSKEMARSGSGELQHEGPPLPPRHPKVPAADTSELPARCVDSSLTNCTNLDSPNIFSSFCPSGKSEQMMEYIEKLHRHNTLRKFLFSPFGNKMPPLQAVSLFLYIVVSYNLYPSSVSLPAERCEDVVCQAAQVSSY</sequence>
<reference evidence="2 3" key="1">
    <citation type="journal article" date="2019" name="Sci. Rep.">
        <title>A high-quality genome of Eragrostis curvula grass provides insights into Poaceae evolution and supports new strategies to enhance forage quality.</title>
        <authorList>
            <person name="Carballo J."/>
            <person name="Santos B.A.C.M."/>
            <person name="Zappacosta D."/>
            <person name="Garbus I."/>
            <person name="Selva J.P."/>
            <person name="Gallo C.A."/>
            <person name="Diaz A."/>
            <person name="Albertini E."/>
            <person name="Caccamo M."/>
            <person name="Echenique V."/>
        </authorList>
    </citation>
    <scope>NUCLEOTIDE SEQUENCE [LARGE SCALE GENOMIC DNA]</scope>
    <source>
        <strain evidence="3">cv. Victoria</strain>
        <tissue evidence="2">Leaf</tissue>
    </source>
</reference>
<comment type="caution">
    <text evidence="2">The sequence shown here is derived from an EMBL/GenBank/DDBJ whole genome shotgun (WGS) entry which is preliminary data.</text>
</comment>
<evidence type="ECO:0000313" key="2">
    <source>
        <dbReference type="EMBL" id="TVU40652.1"/>
    </source>
</evidence>
<keyword evidence="3" id="KW-1185">Reference proteome</keyword>
<organism evidence="2 3">
    <name type="scientific">Eragrostis curvula</name>
    <name type="common">weeping love grass</name>
    <dbReference type="NCBI Taxonomy" id="38414"/>
    <lineage>
        <taxon>Eukaryota</taxon>
        <taxon>Viridiplantae</taxon>
        <taxon>Streptophyta</taxon>
        <taxon>Embryophyta</taxon>
        <taxon>Tracheophyta</taxon>
        <taxon>Spermatophyta</taxon>
        <taxon>Magnoliopsida</taxon>
        <taxon>Liliopsida</taxon>
        <taxon>Poales</taxon>
        <taxon>Poaceae</taxon>
        <taxon>PACMAD clade</taxon>
        <taxon>Chloridoideae</taxon>
        <taxon>Eragrostideae</taxon>
        <taxon>Eragrostidinae</taxon>
        <taxon>Eragrostis</taxon>
    </lineage>
</organism>